<dbReference type="EMBL" id="JAQGLA010000065">
    <property type="protein sequence ID" value="MDA3629355.1"/>
    <property type="molecule type" value="Genomic_DNA"/>
</dbReference>
<evidence type="ECO:0000313" key="1">
    <source>
        <dbReference type="EMBL" id="MDA3629355.1"/>
    </source>
</evidence>
<reference evidence="1 2" key="1">
    <citation type="submission" date="2022-11" db="EMBL/GenBank/DDBJ databases">
        <title>Draft genome sequence of Saccharopolyspora sp. WRP15-2 isolated from rhizosphere soils of wild rice in Thailand.</title>
        <authorList>
            <person name="Duangmal K."/>
            <person name="Kammanee S."/>
            <person name="Muangham S."/>
        </authorList>
    </citation>
    <scope>NUCLEOTIDE SEQUENCE [LARGE SCALE GENOMIC DNA]</scope>
    <source>
        <strain evidence="1 2">WRP15-2</strain>
    </source>
</reference>
<proteinExistence type="predicted"/>
<keyword evidence="2" id="KW-1185">Reference proteome</keyword>
<sequence length="55" mass="6389">MTRDQVDVIAAGLKVCPVARSNQRRPVPAEEPMHPYRMRELIVVRDECRPVERFA</sequence>
<evidence type="ECO:0000313" key="2">
    <source>
        <dbReference type="Proteomes" id="UP001210380"/>
    </source>
</evidence>
<protein>
    <submittedName>
        <fullName evidence="1">Uncharacterized protein</fullName>
    </submittedName>
</protein>
<gene>
    <name evidence="1" type="ORF">OU415_28270</name>
</gene>
<dbReference type="Proteomes" id="UP001210380">
    <property type="component" value="Unassembled WGS sequence"/>
</dbReference>
<dbReference type="RefSeq" id="WP_270952365.1">
    <property type="nucleotide sequence ID" value="NZ_JAQGLA010000065.1"/>
</dbReference>
<organism evidence="1 2">
    <name type="scientific">Saccharopolyspora oryzae</name>
    <dbReference type="NCBI Taxonomy" id="2997343"/>
    <lineage>
        <taxon>Bacteria</taxon>
        <taxon>Bacillati</taxon>
        <taxon>Actinomycetota</taxon>
        <taxon>Actinomycetes</taxon>
        <taxon>Pseudonocardiales</taxon>
        <taxon>Pseudonocardiaceae</taxon>
        <taxon>Saccharopolyspora</taxon>
    </lineage>
</organism>
<comment type="caution">
    <text evidence="1">The sequence shown here is derived from an EMBL/GenBank/DDBJ whole genome shotgun (WGS) entry which is preliminary data.</text>
</comment>
<accession>A0ABT4V5W5</accession>
<name>A0ABT4V5W5_9PSEU</name>